<proteinExistence type="predicted"/>
<organism evidence="2 3">
    <name type="scientific">Bradyrhizobium lablabi</name>
    <dbReference type="NCBI Taxonomy" id="722472"/>
    <lineage>
        <taxon>Bacteria</taxon>
        <taxon>Pseudomonadati</taxon>
        <taxon>Pseudomonadota</taxon>
        <taxon>Alphaproteobacteria</taxon>
        <taxon>Hyphomicrobiales</taxon>
        <taxon>Nitrobacteraceae</taxon>
        <taxon>Bradyrhizobium</taxon>
    </lineage>
</organism>
<evidence type="ECO:0000313" key="2">
    <source>
        <dbReference type="EMBL" id="SED88152.1"/>
    </source>
</evidence>
<dbReference type="InterPro" id="IPR021735">
    <property type="entry name" value="DUF3306"/>
</dbReference>
<reference evidence="2 3" key="1">
    <citation type="submission" date="2016-10" db="EMBL/GenBank/DDBJ databases">
        <authorList>
            <person name="de Groot N.N."/>
        </authorList>
    </citation>
    <scope>NUCLEOTIDE SEQUENCE [LARGE SCALE GENOMIC DNA]</scope>
    <source>
        <strain evidence="2 3">GAS522</strain>
    </source>
</reference>
<feature type="compositionally biased region" description="Basic and acidic residues" evidence="1">
    <location>
        <begin position="176"/>
        <end position="186"/>
    </location>
</feature>
<evidence type="ECO:0008006" key="4">
    <source>
        <dbReference type="Google" id="ProtNLM"/>
    </source>
</evidence>
<evidence type="ECO:0000313" key="3">
    <source>
        <dbReference type="Proteomes" id="UP000183208"/>
    </source>
</evidence>
<evidence type="ECO:0000256" key="1">
    <source>
        <dbReference type="SAM" id="MobiDB-lite"/>
    </source>
</evidence>
<sequence length="218" mass="22871">MSDEEFLARWSRRKREARGAADASLPSPQAEPQLAAPPPAAAVDPAPEAVDLASLPPIDSIDAATDITAFLRKGIPQELSRAALRRAWSADPAIRDFIGLAENAWDFNDPNAMPGFGPLDCSAEQLQALIGRVIGSARSVAENLVDAPAGQGSSRQPDDSERTPPQQPEAISAHGASDEASTRELPEALAAVQSETPDEVASSDGTKGRRTHGGALPR</sequence>
<name>A0A1H5EAN9_9BRAD</name>
<feature type="region of interest" description="Disordered" evidence="1">
    <location>
        <begin position="1"/>
        <end position="45"/>
    </location>
</feature>
<accession>A0A1H5EAN9</accession>
<gene>
    <name evidence="2" type="ORF">SAMN05444171_5514</name>
</gene>
<dbReference type="EMBL" id="FNTI01000001">
    <property type="protein sequence ID" value="SED88152.1"/>
    <property type="molecule type" value="Genomic_DNA"/>
</dbReference>
<dbReference type="Pfam" id="PF11748">
    <property type="entry name" value="DUF3306"/>
    <property type="match status" value="1"/>
</dbReference>
<dbReference type="OrthoDB" id="8100830at2"/>
<protein>
    <recommendedName>
        <fullName evidence="4">DUF3306 domain-containing protein</fullName>
    </recommendedName>
</protein>
<dbReference type="Proteomes" id="UP000183208">
    <property type="component" value="Unassembled WGS sequence"/>
</dbReference>
<dbReference type="RefSeq" id="WP_074825668.1">
    <property type="nucleotide sequence ID" value="NZ_FNTI01000001.1"/>
</dbReference>
<feature type="region of interest" description="Disordered" evidence="1">
    <location>
        <begin position="144"/>
        <end position="218"/>
    </location>
</feature>
<dbReference type="AlphaFoldDB" id="A0A1H5EAN9"/>